<dbReference type="SUPFAM" id="SSF46565">
    <property type="entry name" value="Chaperone J-domain"/>
    <property type="match status" value="1"/>
</dbReference>
<dbReference type="PANTHER" id="PTHR23172">
    <property type="entry name" value="AUXILIN/CYCLIN G-ASSOCIATED KINASE-RELATED"/>
    <property type="match status" value="1"/>
</dbReference>
<evidence type="ECO:0000313" key="2">
    <source>
        <dbReference type="Proteomes" id="UP001363151"/>
    </source>
</evidence>
<gene>
    <name evidence="1" type="ORF">SO694_00043168</name>
</gene>
<dbReference type="EMBL" id="JBBJCI010000084">
    <property type="protein sequence ID" value="KAK7248970.1"/>
    <property type="molecule type" value="Genomic_DNA"/>
</dbReference>
<sequence length="272" mass="30209">MAQVWCVYTVQGQRGECESEPNAFVVDCEDADAPTLDELRRSCAFAGGGGDDWRWRVRARRALLLARRPEKKPASQHLDKAGVEKLVREGKMAWDPVDERYVAVESRAPAERRSSIVGITLDGPLNTAGKAAHVASAMRERRASMVANQAAAKEALRERAAAKASEEAAFDDLHVTLGPLLKAWSEDHGKKKNVRALLAGMDKVMWPESNWQPISIGDLLDPKKVKRAYYKASRFVHPDKLVNLTTEQKFIGKRVFDALSQAYADFENGNHA</sequence>
<dbReference type="InterPro" id="IPR036869">
    <property type="entry name" value="J_dom_sf"/>
</dbReference>
<evidence type="ECO:0000313" key="1">
    <source>
        <dbReference type="EMBL" id="KAK7248970.1"/>
    </source>
</evidence>
<name>A0ABR1G6P0_AURAN</name>
<protein>
    <submittedName>
        <fullName evidence="1">Arabinosyltransferase</fullName>
    </submittedName>
</protein>
<proteinExistence type="predicted"/>
<dbReference type="Gene3D" id="1.10.287.110">
    <property type="entry name" value="DnaJ domain"/>
    <property type="match status" value="1"/>
</dbReference>
<keyword evidence="2" id="KW-1185">Reference proteome</keyword>
<comment type="caution">
    <text evidence="1">The sequence shown here is derived from an EMBL/GenBank/DDBJ whole genome shotgun (WGS) entry which is preliminary data.</text>
</comment>
<dbReference type="PANTHER" id="PTHR23172:SF19">
    <property type="entry name" value="J DOMAIN-CONTAINING PROTEIN"/>
    <property type="match status" value="1"/>
</dbReference>
<accession>A0ABR1G6P0</accession>
<organism evidence="1 2">
    <name type="scientific">Aureococcus anophagefferens</name>
    <name type="common">Harmful bloom alga</name>
    <dbReference type="NCBI Taxonomy" id="44056"/>
    <lineage>
        <taxon>Eukaryota</taxon>
        <taxon>Sar</taxon>
        <taxon>Stramenopiles</taxon>
        <taxon>Ochrophyta</taxon>
        <taxon>Pelagophyceae</taxon>
        <taxon>Pelagomonadales</taxon>
        <taxon>Pelagomonadaceae</taxon>
        <taxon>Aureococcus</taxon>
    </lineage>
</organism>
<dbReference type="Proteomes" id="UP001363151">
    <property type="component" value="Unassembled WGS sequence"/>
</dbReference>
<reference evidence="1 2" key="1">
    <citation type="submission" date="2024-03" db="EMBL/GenBank/DDBJ databases">
        <title>Aureococcus anophagefferens CCMP1851 and Kratosvirus quantuckense: Draft genome of a second virus-susceptible host strain in the model system.</title>
        <authorList>
            <person name="Chase E."/>
            <person name="Truchon A.R."/>
            <person name="Schepens W."/>
            <person name="Wilhelm S.W."/>
        </authorList>
    </citation>
    <scope>NUCLEOTIDE SEQUENCE [LARGE SCALE GENOMIC DNA]</scope>
    <source>
        <strain evidence="1 2">CCMP1851</strain>
    </source>
</reference>
<dbReference type="CDD" id="cd06257">
    <property type="entry name" value="DnaJ"/>
    <property type="match status" value="1"/>
</dbReference>
<dbReference type="InterPro" id="IPR001623">
    <property type="entry name" value="DnaJ_domain"/>
</dbReference>